<evidence type="ECO:0000313" key="2">
    <source>
        <dbReference type="Proteomes" id="UP000180098"/>
    </source>
</evidence>
<gene>
    <name evidence="1" type="ORF">BKP35_17375</name>
</gene>
<protein>
    <submittedName>
        <fullName evidence="1">Uncharacterized protein</fullName>
    </submittedName>
</protein>
<evidence type="ECO:0000313" key="1">
    <source>
        <dbReference type="EMBL" id="OIJ08856.1"/>
    </source>
</evidence>
<keyword evidence="2" id="KW-1185">Reference proteome</keyword>
<dbReference type="EMBL" id="MLQQ01000049">
    <property type="protein sequence ID" value="OIJ08856.1"/>
    <property type="molecule type" value="Genomic_DNA"/>
</dbReference>
<name>A0A1S2L922_9BACI</name>
<sequence>MTFLEFAEDVLSKNPVIVVGSGTSCGAGISGMGALGEYLVKNIILDDFDEDDLEKLEQFKEKIADQMGLEEVLQSLGNISDRFTNSIVQATCCIISD</sequence>
<reference evidence="1 2" key="1">
    <citation type="submission" date="2016-10" db="EMBL/GenBank/DDBJ databases">
        <title>Draft genome sequences of four alkaliphilic bacteria belonging to the Anaerobacillus genus.</title>
        <authorList>
            <person name="Bassil N.M."/>
            <person name="Lloyd J.R."/>
        </authorList>
    </citation>
    <scope>NUCLEOTIDE SEQUENCE [LARGE SCALE GENOMIC DNA]</scope>
    <source>
        <strain evidence="1 2">DSM 15340</strain>
    </source>
</reference>
<dbReference type="RefSeq" id="WP_071314650.1">
    <property type="nucleotide sequence ID" value="NZ_MLQQ01000049.1"/>
</dbReference>
<proteinExistence type="predicted"/>
<comment type="caution">
    <text evidence="1">The sequence shown here is derived from an EMBL/GenBank/DDBJ whole genome shotgun (WGS) entry which is preliminary data.</text>
</comment>
<organism evidence="1 2">
    <name type="scientific">Anaerobacillus arseniciselenatis</name>
    <dbReference type="NCBI Taxonomy" id="85682"/>
    <lineage>
        <taxon>Bacteria</taxon>
        <taxon>Bacillati</taxon>
        <taxon>Bacillota</taxon>
        <taxon>Bacilli</taxon>
        <taxon>Bacillales</taxon>
        <taxon>Bacillaceae</taxon>
        <taxon>Anaerobacillus</taxon>
    </lineage>
</organism>
<dbReference type="AlphaFoldDB" id="A0A1S2L922"/>
<dbReference type="OrthoDB" id="9812283at2"/>
<dbReference type="Proteomes" id="UP000180098">
    <property type="component" value="Unassembled WGS sequence"/>
</dbReference>
<accession>A0A1S2L922</accession>